<feature type="domain" description="AMP-dependent synthetase/ligase" evidence="5">
    <location>
        <begin position="11"/>
        <end position="379"/>
    </location>
</feature>
<evidence type="ECO:0000256" key="1">
    <source>
        <dbReference type="ARBA" id="ARBA00005254"/>
    </source>
</evidence>
<comment type="similarity">
    <text evidence="2">Belongs to the ATP-dependent AMP-binding enzyme family.</text>
</comment>
<dbReference type="Gene3D" id="1.10.12.10">
    <property type="entry name" value="Lyase 2-enoyl-coa Hydratase, Chain A, domain 2"/>
    <property type="match status" value="1"/>
</dbReference>
<dbReference type="AlphaFoldDB" id="A0A3P4B5P6"/>
<dbReference type="SUPFAM" id="SSF52096">
    <property type="entry name" value="ClpP/crotonase"/>
    <property type="match status" value="1"/>
</dbReference>
<dbReference type="InterPro" id="IPR000873">
    <property type="entry name" value="AMP-dep_synth/lig_dom"/>
</dbReference>
<dbReference type="GO" id="GO:0004467">
    <property type="term" value="F:long-chain fatty acid-CoA ligase activity"/>
    <property type="evidence" value="ECO:0007669"/>
    <property type="project" value="UniProtKB-EC"/>
</dbReference>
<sequence>MKNLRISDLVARNALHRPDSPALIESGGQVTWRELDRNSTRYASGLGALGFEPGDRVATILRNGPAAVESFFVLAKLGLVGIPINYNLTPAEIHTLLADSRPRGIIVDAEFLDQLAPVLAETTATVAVRKPVSPLAAGWLDYDDVAARGSDYIDTRSIDPDSIRTIRYTSGTTAAPKGCLGTHGQILSSIENFLAQIHIPPRPYLQMLPLFSGAGIWMALAAAYQGVANVLLPGFSSTKALEAIATHGVGHACGVPTMLSRICDEYDPCRHDLSSFEVFGYTGAKMPPALLQRALDKLPCAFYQGFGGGELGGLVSFLTPEDHDCALRFPALRHRLSSVGRPAQYAEICLRQLAEDGSAGSDDAGEIIVRSPSNFSGYWQRPDETSHALQGEWVHTGDVGRFDADGYLYVIDRVKDMVVSGGMNVSSAEVEAVLSEHPRVHSVAVIGLPDDEWGEVVTAVVKLLPGDPVPEAELLAYARSRLAGYKAPKQIRFVDDFPLNSAGKVLKRELRRRYCAPASSRQADAPAAPLSQGDTSMQWQPDPSAGPQGYIVQPETFQFLDISLPQEGIAQITLNRPDKLNAFNSAMIGEIRAALWKMNFDDRVRVIVVTGAGRGFSAGRDVKELQGERAMPLPQYRAYVRANHDMLNDLEQIEKPIIAAINGVCAGGGVELAASCDFRFASETATFLLPEIFIGVIPASGACSRMIQMIGIENVKDLVMTGRTVDAREIREMGFVRRVVSPDSLLEDVYAFARQLMRGAPLAVGIGKQVTNTCQNVDTETGRILERLAQSSLVGSLDSTEGIKAFLDKRAPGFNGQ</sequence>
<keyword evidence="8" id="KW-1185">Reference proteome</keyword>
<organism evidence="7 8">
    <name type="scientific">Pigmentiphaga humi</name>
    <dbReference type="NCBI Taxonomy" id="2478468"/>
    <lineage>
        <taxon>Bacteria</taxon>
        <taxon>Pseudomonadati</taxon>
        <taxon>Pseudomonadota</taxon>
        <taxon>Betaproteobacteria</taxon>
        <taxon>Burkholderiales</taxon>
        <taxon>Alcaligenaceae</taxon>
        <taxon>Pigmentiphaga</taxon>
    </lineage>
</organism>
<dbReference type="InterPro" id="IPR050237">
    <property type="entry name" value="ATP-dep_AMP-bd_enzyme"/>
</dbReference>
<dbReference type="InterPro" id="IPR025110">
    <property type="entry name" value="AMP-bd_C"/>
</dbReference>
<dbReference type="PANTHER" id="PTHR43767">
    <property type="entry name" value="LONG-CHAIN-FATTY-ACID--COA LIGASE"/>
    <property type="match status" value="1"/>
</dbReference>
<protein>
    <submittedName>
        <fullName evidence="7">Long-chain-fatty-acid--CoA ligase FadD13</fullName>
        <ecNumber evidence="7">6.2.1.3</ecNumber>
    </submittedName>
</protein>
<dbReference type="EC" id="6.2.1.3" evidence="7"/>
<dbReference type="InterPro" id="IPR029045">
    <property type="entry name" value="ClpP/crotonase-like_dom_sf"/>
</dbReference>
<dbReference type="RefSeq" id="WP_124080319.1">
    <property type="nucleotide sequence ID" value="NZ_UWPJ01000023.1"/>
</dbReference>
<dbReference type="EMBL" id="UWPJ01000023">
    <property type="protein sequence ID" value="VCU70856.1"/>
    <property type="molecule type" value="Genomic_DNA"/>
</dbReference>
<dbReference type="Gene3D" id="3.30.300.30">
    <property type="match status" value="1"/>
</dbReference>
<keyword evidence="3 7" id="KW-0436">Ligase</keyword>
<evidence type="ECO:0000313" key="8">
    <source>
        <dbReference type="Proteomes" id="UP000277294"/>
    </source>
</evidence>
<dbReference type="Pfam" id="PF00378">
    <property type="entry name" value="ECH_1"/>
    <property type="match status" value="1"/>
</dbReference>
<dbReference type="OrthoDB" id="9766486at2"/>
<evidence type="ECO:0000259" key="6">
    <source>
        <dbReference type="Pfam" id="PF13193"/>
    </source>
</evidence>
<dbReference type="InterPro" id="IPR014748">
    <property type="entry name" value="Enoyl-CoA_hydra_C"/>
</dbReference>
<feature type="domain" description="AMP-binding enzyme C-terminal" evidence="6">
    <location>
        <begin position="429"/>
        <end position="504"/>
    </location>
</feature>
<dbReference type="InterPro" id="IPR001753">
    <property type="entry name" value="Enoyl-CoA_hydra/iso"/>
</dbReference>
<dbReference type="Gene3D" id="3.40.50.12780">
    <property type="entry name" value="N-terminal domain of ligase-like"/>
    <property type="match status" value="1"/>
</dbReference>
<feature type="region of interest" description="Disordered" evidence="4">
    <location>
        <begin position="517"/>
        <end position="545"/>
    </location>
</feature>
<dbReference type="Pfam" id="PF13193">
    <property type="entry name" value="AMP-binding_C"/>
    <property type="match status" value="1"/>
</dbReference>
<evidence type="ECO:0000256" key="3">
    <source>
        <dbReference type="ARBA" id="ARBA00022598"/>
    </source>
</evidence>
<dbReference type="PANTHER" id="PTHR43767:SF7">
    <property type="entry name" value="MEDIUM_LONG-CHAIN-FATTY-ACID--COA LIGASE FADD8"/>
    <property type="match status" value="1"/>
</dbReference>
<name>A0A3P4B5P6_9BURK</name>
<dbReference type="InterPro" id="IPR042099">
    <property type="entry name" value="ANL_N_sf"/>
</dbReference>
<dbReference type="Pfam" id="PF00501">
    <property type="entry name" value="AMP-binding"/>
    <property type="match status" value="1"/>
</dbReference>
<dbReference type="SUPFAM" id="SSF56801">
    <property type="entry name" value="Acetyl-CoA synthetase-like"/>
    <property type="match status" value="1"/>
</dbReference>
<dbReference type="Proteomes" id="UP000277294">
    <property type="component" value="Unassembled WGS sequence"/>
</dbReference>
<evidence type="ECO:0000256" key="2">
    <source>
        <dbReference type="ARBA" id="ARBA00006432"/>
    </source>
</evidence>
<evidence type="ECO:0000259" key="5">
    <source>
        <dbReference type="Pfam" id="PF00501"/>
    </source>
</evidence>
<proteinExistence type="inferred from homology"/>
<evidence type="ECO:0000256" key="4">
    <source>
        <dbReference type="SAM" id="MobiDB-lite"/>
    </source>
</evidence>
<reference evidence="7 8" key="1">
    <citation type="submission" date="2018-10" db="EMBL/GenBank/DDBJ databases">
        <authorList>
            <person name="Criscuolo A."/>
        </authorList>
    </citation>
    <scope>NUCLEOTIDE SEQUENCE [LARGE SCALE GENOMIC DNA]</scope>
    <source>
        <strain evidence="7">DnA1</strain>
    </source>
</reference>
<feature type="compositionally biased region" description="Polar residues" evidence="4">
    <location>
        <begin position="532"/>
        <end position="541"/>
    </location>
</feature>
<gene>
    <name evidence="7" type="ORF">PIGHUM_02935</name>
</gene>
<dbReference type="Gene3D" id="3.90.226.10">
    <property type="entry name" value="2-enoyl-CoA Hydratase, Chain A, domain 1"/>
    <property type="match status" value="1"/>
</dbReference>
<dbReference type="InterPro" id="IPR045851">
    <property type="entry name" value="AMP-bd_C_sf"/>
</dbReference>
<comment type="similarity">
    <text evidence="1">Belongs to the enoyl-CoA hydratase/isomerase family.</text>
</comment>
<accession>A0A3P4B5P6</accession>
<evidence type="ECO:0000313" key="7">
    <source>
        <dbReference type="EMBL" id="VCU70856.1"/>
    </source>
</evidence>
<dbReference type="FunFam" id="3.30.300.30:FF:000008">
    <property type="entry name" value="2,3-dihydroxybenzoate-AMP ligase"/>
    <property type="match status" value="1"/>
</dbReference>
<dbReference type="CDD" id="cd06558">
    <property type="entry name" value="crotonase-like"/>
    <property type="match status" value="1"/>
</dbReference>